<evidence type="ECO:0000256" key="1">
    <source>
        <dbReference type="SAM" id="MobiDB-lite"/>
    </source>
</evidence>
<organism evidence="3 4">
    <name type="scientific">Usitatibacter rugosus</name>
    <dbReference type="NCBI Taxonomy" id="2732067"/>
    <lineage>
        <taxon>Bacteria</taxon>
        <taxon>Pseudomonadati</taxon>
        <taxon>Pseudomonadota</taxon>
        <taxon>Betaproteobacteria</taxon>
        <taxon>Nitrosomonadales</taxon>
        <taxon>Usitatibacteraceae</taxon>
        <taxon>Usitatibacter</taxon>
    </lineage>
</organism>
<keyword evidence="2" id="KW-0732">Signal</keyword>
<keyword evidence="4" id="KW-1185">Reference proteome</keyword>
<evidence type="ECO:0000313" key="4">
    <source>
        <dbReference type="Proteomes" id="UP000501534"/>
    </source>
</evidence>
<dbReference type="PANTHER" id="PTHR40269">
    <property type="entry name" value="OUTER MEMBRANE PROTEIN-RELATED"/>
    <property type="match status" value="1"/>
</dbReference>
<dbReference type="InterPro" id="IPR021728">
    <property type="entry name" value="DUF3300"/>
</dbReference>
<feature type="region of interest" description="Disordered" evidence="1">
    <location>
        <begin position="424"/>
        <end position="500"/>
    </location>
</feature>
<feature type="region of interest" description="Disordered" evidence="1">
    <location>
        <begin position="270"/>
        <end position="377"/>
    </location>
</feature>
<gene>
    <name evidence="3" type="ORF">DSM104443_02905</name>
</gene>
<name>A0A6M4GXT0_9PROT</name>
<dbReference type="RefSeq" id="WP_171093483.1">
    <property type="nucleotide sequence ID" value="NZ_CP053069.1"/>
</dbReference>
<feature type="chain" id="PRO_5026704788" description="DUF3300 domain-containing protein" evidence="2">
    <location>
        <begin position="22"/>
        <end position="500"/>
    </location>
</feature>
<reference evidence="3 4" key="1">
    <citation type="submission" date="2020-04" db="EMBL/GenBank/DDBJ databases">
        <title>Usitatibacter rugosus gen. nov., sp. nov. and Usitatibacter palustris sp. nov., novel members of Usitatibacteraceae fam. nov. within the order Nitrosomonadales isolated from soil.</title>
        <authorList>
            <person name="Huber K.J."/>
            <person name="Neumann-Schaal M."/>
            <person name="Geppert A."/>
            <person name="Luckner M."/>
            <person name="Wanner G."/>
            <person name="Overmann J."/>
        </authorList>
    </citation>
    <scope>NUCLEOTIDE SEQUENCE [LARGE SCALE GENOMIC DNA]</scope>
    <source>
        <strain evidence="3 4">0125_3</strain>
    </source>
</reference>
<protein>
    <recommendedName>
        <fullName evidence="5">DUF3300 domain-containing protein</fullName>
    </recommendedName>
</protein>
<dbReference type="KEGG" id="uru:DSM104443_02905"/>
<evidence type="ECO:0000256" key="2">
    <source>
        <dbReference type="SAM" id="SignalP"/>
    </source>
</evidence>
<feature type="signal peptide" evidence="2">
    <location>
        <begin position="1"/>
        <end position="21"/>
    </location>
</feature>
<dbReference type="Pfam" id="PF11737">
    <property type="entry name" value="DUF3300"/>
    <property type="match status" value="1"/>
</dbReference>
<feature type="compositionally biased region" description="Low complexity" evidence="1">
    <location>
        <begin position="443"/>
        <end position="466"/>
    </location>
</feature>
<feature type="compositionally biased region" description="Gly residues" evidence="1">
    <location>
        <begin position="467"/>
        <end position="494"/>
    </location>
</feature>
<proteinExistence type="predicted"/>
<dbReference type="Proteomes" id="UP000501534">
    <property type="component" value="Chromosome"/>
</dbReference>
<dbReference type="EMBL" id="CP053069">
    <property type="protein sequence ID" value="QJR11822.1"/>
    <property type="molecule type" value="Genomic_DNA"/>
</dbReference>
<evidence type="ECO:0008006" key="5">
    <source>
        <dbReference type="Google" id="ProtNLM"/>
    </source>
</evidence>
<feature type="compositionally biased region" description="Polar residues" evidence="1">
    <location>
        <begin position="424"/>
        <end position="439"/>
    </location>
</feature>
<evidence type="ECO:0000313" key="3">
    <source>
        <dbReference type="EMBL" id="QJR11822.1"/>
    </source>
</evidence>
<sequence>MKSIAKVLTGAVAITAASAFAQAPEFPQQPSYSENAYQQAAYQDRGPAIPQQELDSILAPIALYPDALLSQLLMAATFPQDVAQAAQWSRSNTGVKGDAAVRAVDNEPWAPAVKSMVAFPEVLKAMGDQPEWTRKLGEAFLASESNVMQTVQNLRQRADQAGNLRSSEQLAVNRDGDNYALASPSPETTYVPYYDPRTAYGTWMYPDYQPVYWNPWPGYAYAGGWGWGPGIYLSTGFFYGGFNWRYRSVYYSGHRPYYWRGNDYYRGWRNDRHDGRRWNTNGNGNGWNGRDRNPGNGNGNGNWNGRGDGNNGNGNWSGRGNGNNGNGQGRGNDSWRPPQRQEGWQNAQRPVRVEEGTRTSNGSVRSAAPRYGLEGGGRVVRPAQVQAAQPGRAVQGESIGAVRTAPAQVQGAQVQRVPTVRNYTPRQQAPNAGVPQSASVAKPMQMHSAPAPAAQAAQRSFQPQQHSGGGQRSGGGERSGGDRGGGNRGGGEGGGRGRER</sequence>
<dbReference type="PANTHER" id="PTHR40269:SF1">
    <property type="entry name" value="OUTER MEMBRANE PROTEIN"/>
    <property type="match status" value="1"/>
</dbReference>
<dbReference type="AlphaFoldDB" id="A0A6M4GXT0"/>
<feature type="compositionally biased region" description="Gly residues" evidence="1">
    <location>
        <begin position="296"/>
        <end position="330"/>
    </location>
</feature>
<accession>A0A6M4GXT0</accession>